<dbReference type="EMBL" id="CP033614">
    <property type="protein sequence ID" value="AYV56012.1"/>
    <property type="molecule type" value="Genomic_DNA"/>
</dbReference>
<gene>
    <name evidence="1" type="ORF">EFP84_11155</name>
</gene>
<reference evidence="1 2" key="1">
    <citation type="submission" date="2018-11" db="EMBL/GenBank/DDBJ databases">
        <title>Complete genome sequence of Leptospira kmetyi isolate LS 001/16 from soil sample associated with a leptospirosis patient in Kelantan.</title>
        <authorList>
            <person name="Muhammad Yusoff F."/>
            <person name="Muhammad Yusoff S."/>
            <person name="Ahmad M.N."/>
            <person name="Yusof N.Y."/>
            <person name="Aziah I."/>
        </authorList>
    </citation>
    <scope>NUCLEOTIDE SEQUENCE [LARGE SCALE GENOMIC DNA]</scope>
    <source>
        <strain evidence="1 2">LS 001/16</strain>
    </source>
</reference>
<dbReference type="Proteomes" id="UP000276407">
    <property type="component" value="Chromosome 1"/>
</dbReference>
<name>A0A2M9XP64_9LEPT</name>
<dbReference type="AlphaFoldDB" id="A0A2M9XP64"/>
<evidence type="ECO:0000313" key="1">
    <source>
        <dbReference type="EMBL" id="AYV56012.1"/>
    </source>
</evidence>
<dbReference type="KEGG" id="lkm:EFP84_11155"/>
<dbReference type="RefSeq" id="WP_010573089.1">
    <property type="nucleotide sequence ID" value="NZ_CP033614.1"/>
</dbReference>
<protein>
    <submittedName>
        <fullName evidence="1">Uncharacterized protein</fullName>
    </submittedName>
</protein>
<organism evidence="1 2">
    <name type="scientific">Leptospira kmetyi</name>
    <dbReference type="NCBI Taxonomy" id="408139"/>
    <lineage>
        <taxon>Bacteria</taxon>
        <taxon>Pseudomonadati</taxon>
        <taxon>Spirochaetota</taxon>
        <taxon>Spirochaetia</taxon>
        <taxon>Leptospirales</taxon>
        <taxon>Leptospiraceae</taxon>
        <taxon>Leptospira</taxon>
    </lineage>
</organism>
<sequence length="477" mass="53756">MDFTQVSFFRYLVAFVFVFSTPIFSQDQEIKLTENAYGFTYDGTNFWYIDSTHRSLYRVDPSGRQESFSLNIPFLTGINFDPREGRIFVGARKLILKVEPNTGGVTERIPVPIEKIGGIASQDSLLYILDQENGKISILDKATGKLIGGFLTDRAQPRDLVFARDSIWVSDSSDGNIYRYNPNNGSITGSIKTPSKEIRGMVFLGSRIFVVDRTGKEVRKVSFVETDRFIASGETTHIMKVRITFSLNELSVAGGSLGVFQPPTTEHQRIRNLKMTDAGFKQDFIGNGRAFVKVLGVDDVKGKQTLEYSFEARTQNIRYYVTDDFLEKKESIGDDLKPFLKGPPLGVQKNSYYVDKIFDARLFRNSMPALKKSLLDSGVPVRSQYTATISGPNSVSFKDTMDVYVPGFGWAPVQNVKPASDESSRVFKKGEESIDLFRAENWDEIQSPVFYKSRNSEEWKNIPAEIQVVLEEGVTSR</sequence>
<proteinExistence type="predicted"/>
<accession>A0A2M9XP64</accession>
<dbReference type="Gene3D" id="2.130.10.10">
    <property type="entry name" value="YVTN repeat-like/Quinoprotein amine dehydrogenase"/>
    <property type="match status" value="1"/>
</dbReference>
<dbReference type="OrthoDB" id="339810at2"/>
<dbReference type="SUPFAM" id="SSF63825">
    <property type="entry name" value="YWTD domain"/>
    <property type="match status" value="1"/>
</dbReference>
<evidence type="ECO:0000313" key="2">
    <source>
        <dbReference type="Proteomes" id="UP000276407"/>
    </source>
</evidence>
<dbReference type="InterPro" id="IPR015943">
    <property type="entry name" value="WD40/YVTN_repeat-like_dom_sf"/>
</dbReference>